<dbReference type="GO" id="GO:0052726">
    <property type="term" value="F:inositol-1,3,4-trisphosphate 5-kinase activity"/>
    <property type="evidence" value="ECO:0007669"/>
    <property type="project" value="InterPro"/>
</dbReference>
<accession>A0A836HKJ2</accession>
<dbReference type="InterPro" id="IPR008656">
    <property type="entry name" value="Inositol_tetrakis-P_1-kinase"/>
</dbReference>
<dbReference type="RefSeq" id="XP_067692798.1">
    <property type="nucleotide sequence ID" value="XM_067836743.1"/>
</dbReference>
<evidence type="ECO:0000313" key="2">
    <source>
        <dbReference type="EMBL" id="KAG5478333.1"/>
    </source>
</evidence>
<dbReference type="AlphaFoldDB" id="A0A836HKJ2"/>
<dbReference type="FunFam" id="3.30.470.20:FF:000136">
    <property type="entry name" value="Uncharacterized protein"/>
    <property type="match status" value="1"/>
</dbReference>
<name>A0A836HKJ2_LEIEN</name>
<dbReference type="GO" id="GO:0000287">
    <property type="term" value="F:magnesium ion binding"/>
    <property type="evidence" value="ECO:0007669"/>
    <property type="project" value="InterPro"/>
</dbReference>
<dbReference type="KEGG" id="lenr:94172253"/>
<feature type="compositionally biased region" description="Polar residues" evidence="1">
    <location>
        <begin position="81"/>
        <end position="102"/>
    </location>
</feature>
<organism evidence="2 3">
    <name type="scientific">Leishmania enriettii</name>
    <dbReference type="NCBI Taxonomy" id="5663"/>
    <lineage>
        <taxon>Eukaryota</taxon>
        <taxon>Discoba</taxon>
        <taxon>Euglenozoa</taxon>
        <taxon>Kinetoplastea</taxon>
        <taxon>Metakinetoplastina</taxon>
        <taxon>Trypanosomatida</taxon>
        <taxon>Trypanosomatidae</taxon>
        <taxon>Leishmaniinae</taxon>
        <taxon>Leishmania</taxon>
    </lineage>
</organism>
<feature type="region of interest" description="Disordered" evidence="1">
    <location>
        <begin position="141"/>
        <end position="174"/>
    </location>
</feature>
<dbReference type="GeneID" id="94172253"/>
<gene>
    <name evidence="2" type="ORF">CUR178_05048</name>
</gene>
<comment type="caution">
    <text evidence="2">The sequence shown here is derived from an EMBL/GenBank/DDBJ whole genome shotgun (WGS) entry which is preliminary data.</text>
</comment>
<reference evidence="2 3" key="1">
    <citation type="submission" date="2021-02" db="EMBL/GenBank/DDBJ databases">
        <title>Leishmania (Mundinia) enrietti genome sequencing and assembly.</title>
        <authorList>
            <person name="Almutairi H."/>
            <person name="Gatherer D."/>
        </authorList>
    </citation>
    <scope>NUCLEOTIDE SEQUENCE [LARGE SCALE GENOMIC DNA]</scope>
    <source>
        <strain evidence="2">CUR178</strain>
    </source>
</reference>
<feature type="compositionally biased region" description="Polar residues" evidence="1">
    <location>
        <begin position="463"/>
        <end position="475"/>
    </location>
</feature>
<protein>
    <submittedName>
        <fullName evidence="2">Uncharacterized protein</fullName>
    </submittedName>
</protein>
<dbReference type="GO" id="GO:0005524">
    <property type="term" value="F:ATP binding"/>
    <property type="evidence" value="ECO:0007669"/>
    <property type="project" value="InterPro"/>
</dbReference>
<dbReference type="Gene3D" id="3.30.470.20">
    <property type="entry name" value="ATP-grasp fold, B domain"/>
    <property type="match status" value="1"/>
</dbReference>
<dbReference type="PANTHER" id="PTHR14217">
    <property type="entry name" value="INOSITOL-TETRAKISPHOSPHATE 1-KINASE"/>
    <property type="match status" value="1"/>
</dbReference>
<dbReference type="GO" id="GO:0047325">
    <property type="term" value="F:inositol-3,4,5,6-tetrakisphosphate 1-kinase activity"/>
    <property type="evidence" value="ECO:0007669"/>
    <property type="project" value="InterPro"/>
</dbReference>
<feature type="region of interest" description="Disordered" evidence="1">
    <location>
        <begin position="565"/>
        <end position="592"/>
    </location>
</feature>
<dbReference type="OrthoDB" id="245270at2759"/>
<dbReference type="GO" id="GO:0032957">
    <property type="term" value="P:inositol trisphosphate metabolic process"/>
    <property type="evidence" value="ECO:0007669"/>
    <property type="project" value="InterPro"/>
</dbReference>
<feature type="region of interest" description="Disordered" evidence="1">
    <location>
        <begin position="449"/>
        <end position="475"/>
    </location>
</feature>
<evidence type="ECO:0000313" key="3">
    <source>
        <dbReference type="Proteomes" id="UP000674179"/>
    </source>
</evidence>
<feature type="compositionally biased region" description="Low complexity" evidence="1">
    <location>
        <begin position="449"/>
        <end position="458"/>
    </location>
</feature>
<feature type="region of interest" description="Disordered" evidence="1">
    <location>
        <begin position="61"/>
        <end position="102"/>
    </location>
</feature>
<dbReference type="Proteomes" id="UP000674179">
    <property type="component" value="Chromosome 24"/>
</dbReference>
<sequence>MSLAPSPSPEASAPPTMRTITVALCASSKKHQQSFDALRRAGELHNEHVLQLRQHSIARQPGRCDASGGAGAASTAAQQEGRVSSNNGHPGTSSARSRGTEADLSSRSVLNNCLFRFLNLNYDAQRNRMVVCVDCDVKGEQPSPAASNADSKAKVGQSSRVDEHASADGKVSSAAELSQGALTDEVDVVLHKAATFGTSLAIRAFEKWCKFAQKRRSRQQRAPLVVIDPLEKVQLLMKRSMLYKLLDNMGDNAQPVALIPRTFMWDLPSRAHCRRAEDTIGSSAATPLGIHSFTLMEEKDVRANGTATERWWIAKPDEGTGPAFTHHLVIWLTRDADVTVPAAVKAALPTETCRFILQEFYAYALPVVLKVYCVGSHINVKVNPTVNLLSYLWEQTHGSTAVDVPVMMDSQDKTFFSAVTGVSAARLQSSLSTTASDADYGAQSATWPPMSAGKAAGAPPSPTERSQGPSNGSASAEQSLITWESMIAPADKWNAFLAPGTPAHTAISKLAQELSGYAGIGLSLYGFDVLLVPQYLAHTYQRKGSRGIGHTEGATVRYEGVPSSVSKTALRPSGSHGMRTLPGAGASVPPSPVSQPFRASDMFDPASGVPTSLLLDSIPVVIDVNYFPGYKGIAEANQHMLELIALKATHLQDSSSRMTWHADTSAGTCAKKRRCSMM</sequence>
<evidence type="ECO:0000256" key="1">
    <source>
        <dbReference type="SAM" id="MobiDB-lite"/>
    </source>
</evidence>
<dbReference type="GO" id="GO:0052725">
    <property type="term" value="F:inositol-1,3,4-trisphosphate 6-kinase activity"/>
    <property type="evidence" value="ECO:0007669"/>
    <property type="project" value="InterPro"/>
</dbReference>
<proteinExistence type="predicted"/>
<dbReference type="PANTHER" id="PTHR14217:SF1">
    <property type="entry name" value="INOSITOL-TETRAKISPHOSPHATE 1-KINASE"/>
    <property type="match status" value="1"/>
</dbReference>
<dbReference type="EMBL" id="JAFHKP010000024">
    <property type="protein sequence ID" value="KAG5478333.1"/>
    <property type="molecule type" value="Genomic_DNA"/>
</dbReference>
<keyword evidence="3" id="KW-1185">Reference proteome</keyword>
<dbReference type="GO" id="GO:0005737">
    <property type="term" value="C:cytoplasm"/>
    <property type="evidence" value="ECO:0007669"/>
    <property type="project" value="TreeGrafter"/>
</dbReference>